<dbReference type="Proteomes" id="UP001187192">
    <property type="component" value="Unassembled WGS sequence"/>
</dbReference>
<sequence length="337" mass="37384">MIHAIRSVRISHPLPPNFGHKASLVRFKQVSTSASAASREPDRSSDTTHNNMDKGKEENPKEKFGDVMSHSFGEGYATRSDDEGFGGIYGGSHSIPKDEKDQSCIHENHPEYDKTQGSEVKEKEKARFQTSADRAGCPFVGSFLPKFKDSPSPLSQISSPWMIFPGFCLRIPVDLFPIYRSVVVSRGFGYGRDSSVSPPMIFKSRTISMLVLRSEKTLREGRFSPLFSADLALSMCGGILGVFFGFLEGMYKISETEGPREAEVPINLCHPTFAMTDMALELKLSSNFAVVSYSVCILLAVFTEYTVYLLVRYEGYFFTTSSSLVAVLLKTYGEVCL</sequence>
<protein>
    <submittedName>
        <fullName evidence="3">Uncharacterized protein</fullName>
    </submittedName>
</protein>
<name>A0AA88D7P4_FICCA</name>
<keyword evidence="2" id="KW-0812">Transmembrane</keyword>
<evidence type="ECO:0000313" key="4">
    <source>
        <dbReference type="Proteomes" id="UP001187192"/>
    </source>
</evidence>
<keyword evidence="2" id="KW-0472">Membrane</keyword>
<feature type="region of interest" description="Disordered" evidence="1">
    <location>
        <begin position="29"/>
        <end position="76"/>
    </location>
</feature>
<keyword evidence="2" id="KW-1133">Transmembrane helix</keyword>
<reference evidence="3" key="1">
    <citation type="submission" date="2023-07" db="EMBL/GenBank/DDBJ databases">
        <title>draft genome sequence of fig (Ficus carica).</title>
        <authorList>
            <person name="Takahashi T."/>
            <person name="Nishimura K."/>
        </authorList>
    </citation>
    <scope>NUCLEOTIDE SEQUENCE</scope>
</reference>
<proteinExistence type="predicted"/>
<accession>A0AA88D7P4</accession>
<feature type="compositionally biased region" description="Basic and acidic residues" evidence="1">
    <location>
        <begin position="39"/>
        <end position="65"/>
    </location>
</feature>
<gene>
    <name evidence="3" type="ORF">TIFTF001_002449</name>
</gene>
<dbReference type="PANTHER" id="PTHR36410">
    <property type="entry name" value="EXPRESSED PROTEIN"/>
    <property type="match status" value="1"/>
</dbReference>
<evidence type="ECO:0000256" key="1">
    <source>
        <dbReference type="SAM" id="MobiDB-lite"/>
    </source>
</evidence>
<organism evidence="3 4">
    <name type="scientific">Ficus carica</name>
    <name type="common">Common fig</name>
    <dbReference type="NCBI Taxonomy" id="3494"/>
    <lineage>
        <taxon>Eukaryota</taxon>
        <taxon>Viridiplantae</taxon>
        <taxon>Streptophyta</taxon>
        <taxon>Embryophyta</taxon>
        <taxon>Tracheophyta</taxon>
        <taxon>Spermatophyta</taxon>
        <taxon>Magnoliopsida</taxon>
        <taxon>eudicotyledons</taxon>
        <taxon>Gunneridae</taxon>
        <taxon>Pentapetalae</taxon>
        <taxon>rosids</taxon>
        <taxon>fabids</taxon>
        <taxon>Rosales</taxon>
        <taxon>Moraceae</taxon>
        <taxon>Ficeae</taxon>
        <taxon>Ficus</taxon>
    </lineage>
</organism>
<keyword evidence="4" id="KW-1185">Reference proteome</keyword>
<dbReference type="PANTHER" id="PTHR36410:SF1">
    <property type="entry name" value="EXPRESSED PROTEIN"/>
    <property type="match status" value="1"/>
</dbReference>
<feature type="transmembrane region" description="Helical" evidence="2">
    <location>
        <begin position="226"/>
        <end position="247"/>
    </location>
</feature>
<feature type="transmembrane region" description="Helical" evidence="2">
    <location>
        <begin position="288"/>
        <end position="311"/>
    </location>
</feature>
<evidence type="ECO:0000313" key="3">
    <source>
        <dbReference type="EMBL" id="GMN29499.1"/>
    </source>
</evidence>
<evidence type="ECO:0000256" key="2">
    <source>
        <dbReference type="SAM" id="Phobius"/>
    </source>
</evidence>
<comment type="caution">
    <text evidence="3">The sequence shown here is derived from an EMBL/GenBank/DDBJ whole genome shotgun (WGS) entry which is preliminary data.</text>
</comment>
<dbReference type="EMBL" id="BTGU01000002">
    <property type="protein sequence ID" value="GMN29499.1"/>
    <property type="molecule type" value="Genomic_DNA"/>
</dbReference>
<dbReference type="AlphaFoldDB" id="A0AA88D7P4"/>